<sequence length="123" mass="13306">MKQIIAVEDDTAPREHHEQHDQHDQHEQPEQHKQQRAQPRQPGHGDSGDASHALLPGSFKSTRGKGMPESPVSAASPKIPMLGQQRTHSLRPSVLGALVKNSAAVPSASSTRYASRSLVNADV</sequence>
<dbReference type="Proteomes" id="UP000192596">
    <property type="component" value="Unassembled WGS sequence"/>
</dbReference>
<evidence type="ECO:0000313" key="3">
    <source>
        <dbReference type="Proteomes" id="UP000192596"/>
    </source>
</evidence>
<evidence type="ECO:0000256" key="1">
    <source>
        <dbReference type="SAM" id="MobiDB-lite"/>
    </source>
</evidence>
<accession>A0A1V8SVC3</accession>
<organism evidence="2 3">
    <name type="scientific">Cryoendolithus antarcticus</name>
    <dbReference type="NCBI Taxonomy" id="1507870"/>
    <lineage>
        <taxon>Eukaryota</taxon>
        <taxon>Fungi</taxon>
        <taxon>Dikarya</taxon>
        <taxon>Ascomycota</taxon>
        <taxon>Pezizomycotina</taxon>
        <taxon>Dothideomycetes</taxon>
        <taxon>Dothideomycetidae</taxon>
        <taxon>Cladosporiales</taxon>
        <taxon>Cladosporiaceae</taxon>
        <taxon>Cryoendolithus</taxon>
    </lineage>
</organism>
<protein>
    <submittedName>
        <fullName evidence="2">Uncharacterized protein</fullName>
    </submittedName>
</protein>
<dbReference type="InParanoid" id="A0A1V8SVC3"/>
<comment type="caution">
    <text evidence="2">The sequence shown here is derived from an EMBL/GenBank/DDBJ whole genome shotgun (WGS) entry which is preliminary data.</text>
</comment>
<feature type="region of interest" description="Disordered" evidence="1">
    <location>
        <begin position="1"/>
        <end position="86"/>
    </location>
</feature>
<name>A0A1V8SVC3_9PEZI</name>
<reference evidence="3" key="1">
    <citation type="submission" date="2017-03" db="EMBL/GenBank/DDBJ databases">
        <title>Genomes of endolithic fungi from Antarctica.</title>
        <authorList>
            <person name="Coleine C."/>
            <person name="Masonjones S."/>
            <person name="Stajich J.E."/>
        </authorList>
    </citation>
    <scope>NUCLEOTIDE SEQUENCE [LARGE SCALE GENOMIC DNA]</scope>
    <source>
        <strain evidence="3">CCFEE 5527</strain>
    </source>
</reference>
<keyword evidence="3" id="KW-1185">Reference proteome</keyword>
<gene>
    <name evidence="2" type="ORF">B0A48_11284</name>
</gene>
<dbReference type="AlphaFoldDB" id="A0A1V8SVC3"/>
<proteinExistence type="predicted"/>
<evidence type="ECO:0000313" key="2">
    <source>
        <dbReference type="EMBL" id="OQO03000.1"/>
    </source>
</evidence>
<dbReference type="EMBL" id="NAJO01000026">
    <property type="protein sequence ID" value="OQO03000.1"/>
    <property type="molecule type" value="Genomic_DNA"/>
</dbReference>
<feature type="compositionally biased region" description="Basic and acidic residues" evidence="1">
    <location>
        <begin position="11"/>
        <end position="33"/>
    </location>
</feature>